<accession>A0AA35SDZ6</accession>
<organism evidence="3 4">
    <name type="scientific">Geodia barretti</name>
    <name type="common">Barrett's horny sponge</name>
    <dbReference type="NCBI Taxonomy" id="519541"/>
    <lineage>
        <taxon>Eukaryota</taxon>
        <taxon>Metazoa</taxon>
        <taxon>Porifera</taxon>
        <taxon>Demospongiae</taxon>
        <taxon>Heteroscleromorpha</taxon>
        <taxon>Tetractinellida</taxon>
        <taxon>Astrophorina</taxon>
        <taxon>Geodiidae</taxon>
        <taxon>Geodia</taxon>
    </lineage>
</organism>
<evidence type="ECO:0000313" key="3">
    <source>
        <dbReference type="EMBL" id="CAI8028340.1"/>
    </source>
</evidence>
<dbReference type="InterPro" id="IPR002720">
    <property type="entry name" value="RB_A"/>
</dbReference>
<dbReference type="InterPro" id="IPR036915">
    <property type="entry name" value="Cyclin-like_sf"/>
</dbReference>
<dbReference type="AlphaFoldDB" id="A0AA35SDZ6"/>
<reference evidence="3" key="1">
    <citation type="submission" date="2023-03" db="EMBL/GenBank/DDBJ databases">
        <authorList>
            <person name="Steffen K."/>
            <person name="Cardenas P."/>
        </authorList>
    </citation>
    <scope>NUCLEOTIDE SEQUENCE</scope>
</reference>
<dbReference type="GO" id="GO:0030154">
    <property type="term" value="P:cell differentiation"/>
    <property type="evidence" value="ECO:0007669"/>
    <property type="project" value="TreeGrafter"/>
</dbReference>
<dbReference type="GO" id="GO:0000785">
    <property type="term" value="C:chromatin"/>
    <property type="evidence" value="ECO:0007669"/>
    <property type="project" value="TreeGrafter"/>
</dbReference>
<evidence type="ECO:0000256" key="1">
    <source>
        <dbReference type="SAM" id="MobiDB-lite"/>
    </source>
</evidence>
<dbReference type="Gene3D" id="1.10.472.10">
    <property type="entry name" value="Cyclin-like"/>
    <property type="match status" value="1"/>
</dbReference>
<sequence>MLEHELFHKALFALSTEIVLFSYNSHSRVFPWVLGVFEVSAYHFYKVIEVAIKVETNLPRSIIKHLNRVEENVLDYLAWTSDSPLYDAIEAAGSASSYEDVALPPPTAGGMATPLVHHTHSRVASSLAGLRGEASPIATFLREQLVSPSSARRQLFSPSSTTSSKKTPGKLGSGTPTRPIPIAPKPAVGSSGGTSGGVGGGTVTVTLLRDYLQQQHSSISQQLQGAISPGTSPSSGGSPGRLDPASPLRLAVSMASAGTQTSPCRPLSSNLVGSSHHSLNGRSTVSWQKPLCHRSGCKPQSVIWREASPDWISPGISLPSIFIPLLLLHPPLPSHPQCLHHTLTIQDATATTRLRPLSHLHPLHPHQILEPPSSQENGLLGPVLQEGVYDRSPEDQGPV</sequence>
<name>A0AA35SDZ6_GEOBA</name>
<dbReference type="GO" id="GO:0005634">
    <property type="term" value="C:nucleus"/>
    <property type="evidence" value="ECO:0007669"/>
    <property type="project" value="InterPro"/>
</dbReference>
<keyword evidence="4" id="KW-1185">Reference proteome</keyword>
<evidence type="ECO:0000259" key="2">
    <source>
        <dbReference type="SMART" id="SM01368"/>
    </source>
</evidence>
<feature type="compositionally biased region" description="Low complexity" evidence="1">
    <location>
        <begin position="218"/>
        <end position="236"/>
    </location>
</feature>
<dbReference type="GO" id="GO:0006357">
    <property type="term" value="P:regulation of transcription by RNA polymerase II"/>
    <property type="evidence" value="ECO:0007669"/>
    <property type="project" value="InterPro"/>
</dbReference>
<dbReference type="EMBL" id="CASHTH010002325">
    <property type="protein sequence ID" value="CAI8028340.1"/>
    <property type="molecule type" value="Genomic_DNA"/>
</dbReference>
<feature type="region of interest" description="Disordered" evidence="1">
    <location>
        <begin position="151"/>
        <end position="196"/>
    </location>
</feature>
<evidence type="ECO:0000313" key="4">
    <source>
        <dbReference type="Proteomes" id="UP001174909"/>
    </source>
</evidence>
<dbReference type="InterPro" id="IPR028309">
    <property type="entry name" value="RB_fam"/>
</dbReference>
<dbReference type="PANTHER" id="PTHR13742:SF17">
    <property type="entry name" value="RE32990P-RELATED"/>
    <property type="match status" value="1"/>
</dbReference>
<feature type="region of interest" description="Disordered" evidence="1">
    <location>
        <begin position="218"/>
        <end position="246"/>
    </location>
</feature>
<dbReference type="GO" id="GO:0005667">
    <property type="term" value="C:transcription regulator complex"/>
    <property type="evidence" value="ECO:0007669"/>
    <property type="project" value="TreeGrafter"/>
</dbReference>
<feature type="domain" description="Retinoblastoma-associated protein A-box" evidence="2">
    <location>
        <begin position="1"/>
        <end position="89"/>
    </location>
</feature>
<comment type="caution">
    <text evidence="3">The sequence shown here is derived from an EMBL/GenBank/DDBJ whole genome shotgun (WGS) entry which is preliminary data.</text>
</comment>
<dbReference type="Pfam" id="PF01858">
    <property type="entry name" value="RB_A"/>
    <property type="match status" value="1"/>
</dbReference>
<dbReference type="Proteomes" id="UP001174909">
    <property type="component" value="Unassembled WGS sequence"/>
</dbReference>
<dbReference type="GO" id="GO:0000977">
    <property type="term" value="F:RNA polymerase II transcription regulatory region sequence-specific DNA binding"/>
    <property type="evidence" value="ECO:0007669"/>
    <property type="project" value="TreeGrafter"/>
</dbReference>
<dbReference type="SUPFAM" id="SSF47954">
    <property type="entry name" value="Cyclin-like"/>
    <property type="match status" value="1"/>
</dbReference>
<feature type="compositionally biased region" description="Low complexity" evidence="1">
    <location>
        <begin position="157"/>
        <end position="177"/>
    </location>
</feature>
<dbReference type="SMART" id="SM01368">
    <property type="entry name" value="RB_A"/>
    <property type="match status" value="1"/>
</dbReference>
<dbReference type="GO" id="GO:2000134">
    <property type="term" value="P:negative regulation of G1/S transition of mitotic cell cycle"/>
    <property type="evidence" value="ECO:0007669"/>
    <property type="project" value="TreeGrafter"/>
</dbReference>
<dbReference type="PANTHER" id="PTHR13742">
    <property type="entry name" value="RETINOBLASTOMA-ASSOCIATED PROTEIN RB -RELATED"/>
    <property type="match status" value="1"/>
</dbReference>
<protein>
    <submittedName>
        <fullName evidence="3">Retinoblastoma-like protein 1</fullName>
    </submittedName>
</protein>
<proteinExistence type="predicted"/>
<gene>
    <name evidence="3" type="ORF">GBAR_LOCUS16174</name>
</gene>